<dbReference type="NCBIfam" id="TIGR04023">
    <property type="entry name" value="PPOX_MSMEG_5819"/>
    <property type="match status" value="1"/>
</dbReference>
<dbReference type="GO" id="GO:0016627">
    <property type="term" value="F:oxidoreductase activity, acting on the CH-CH group of donors"/>
    <property type="evidence" value="ECO:0007669"/>
    <property type="project" value="TreeGrafter"/>
</dbReference>
<proteinExistence type="predicted"/>
<dbReference type="Proteomes" id="UP001165074">
    <property type="component" value="Unassembled WGS sequence"/>
</dbReference>
<dbReference type="Pfam" id="PF01243">
    <property type="entry name" value="PNPOx_N"/>
    <property type="match status" value="1"/>
</dbReference>
<dbReference type="PANTHER" id="PTHR35176:SF6">
    <property type="entry name" value="HEME OXYGENASE HI_0854-RELATED"/>
    <property type="match status" value="1"/>
</dbReference>
<evidence type="ECO:0000313" key="3">
    <source>
        <dbReference type="EMBL" id="GLY85766.1"/>
    </source>
</evidence>
<accession>A0A9W6RZN9</accession>
<dbReference type="InterPro" id="IPR052019">
    <property type="entry name" value="F420H2_bilvrd_red/Heme_oxyg"/>
</dbReference>
<gene>
    <name evidence="3" type="ORF">Airi02_036950</name>
</gene>
<comment type="caution">
    <text evidence="3">The sequence shown here is derived from an EMBL/GenBank/DDBJ whole genome shotgun (WGS) entry which is preliminary data.</text>
</comment>
<dbReference type="InterPro" id="IPR011576">
    <property type="entry name" value="Pyridox_Oxase_N"/>
</dbReference>
<dbReference type="PANTHER" id="PTHR35176">
    <property type="entry name" value="HEME OXYGENASE HI_0854-RELATED"/>
    <property type="match status" value="1"/>
</dbReference>
<keyword evidence="1" id="KW-0560">Oxidoreductase</keyword>
<dbReference type="RefSeq" id="WP_285572920.1">
    <property type="nucleotide sequence ID" value="NZ_BSTK01000005.1"/>
</dbReference>
<dbReference type="EMBL" id="BSTK01000005">
    <property type="protein sequence ID" value="GLY85766.1"/>
    <property type="molecule type" value="Genomic_DNA"/>
</dbReference>
<evidence type="ECO:0000256" key="1">
    <source>
        <dbReference type="ARBA" id="ARBA00023002"/>
    </source>
</evidence>
<dbReference type="InterPro" id="IPR012349">
    <property type="entry name" value="Split_barrel_FMN-bd"/>
</dbReference>
<protein>
    <submittedName>
        <fullName evidence="3">PPOX class F420-dependent oxidoreductase</fullName>
    </submittedName>
</protein>
<keyword evidence="4" id="KW-1185">Reference proteome</keyword>
<name>A0A9W6RZN9_9ACTN</name>
<dbReference type="InterPro" id="IPR024031">
    <property type="entry name" value="MSMEG_5819/OxyR"/>
</dbReference>
<reference evidence="3" key="1">
    <citation type="submission" date="2023-03" db="EMBL/GenBank/DDBJ databases">
        <title>Actinoallomurus iriomotensis NBRC 103684.</title>
        <authorList>
            <person name="Ichikawa N."/>
            <person name="Sato H."/>
            <person name="Tonouchi N."/>
        </authorList>
    </citation>
    <scope>NUCLEOTIDE SEQUENCE</scope>
    <source>
        <strain evidence="3">NBRC 103684</strain>
    </source>
</reference>
<dbReference type="SUPFAM" id="SSF50475">
    <property type="entry name" value="FMN-binding split barrel"/>
    <property type="match status" value="1"/>
</dbReference>
<evidence type="ECO:0000313" key="4">
    <source>
        <dbReference type="Proteomes" id="UP001165074"/>
    </source>
</evidence>
<dbReference type="GO" id="GO:0005829">
    <property type="term" value="C:cytosol"/>
    <property type="evidence" value="ECO:0007669"/>
    <property type="project" value="TreeGrafter"/>
</dbReference>
<evidence type="ECO:0000259" key="2">
    <source>
        <dbReference type="Pfam" id="PF01243"/>
    </source>
</evidence>
<feature type="domain" description="Pyridoxamine 5'-phosphate oxidase N-terminal" evidence="2">
    <location>
        <begin position="8"/>
        <end position="93"/>
    </location>
</feature>
<sequence length="139" mass="15114">MAFTPVEAAYLAGQERGRLATVAPDGTPQNKPVGFDYNAELGTIDIYGFGMESSAKFRNIKLRPDVSFVVDDVVGDGASGVRFLEIRGRAEAARLAVPPAEHISTSFIRIQPRRIVAYNIDPDRPGFYGRDIALEDAGQ</sequence>
<dbReference type="Gene3D" id="2.30.110.10">
    <property type="entry name" value="Electron Transport, Fmn-binding Protein, Chain A"/>
    <property type="match status" value="1"/>
</dbReference>
<dbReference type="AlphaFoldDB" id="A0A9W6RZN9"/>
<organism evidence="3 4">
    <name type="scientific">Actinoallomurus iriomotensis</name>
    <dbReference type="NCBI Taxonomy" id="478107"/>
    <lineage>
        <taxon>Bacteria</taxon>
        <taxon>Bacillati</taxon>
        <taxon>Actinomycetota</taxon>
        <taxon>Actinomycetes</taxon>
        <taxon>Streptosporangiales</taxon>
        <taxon>Thermomonosporaceae</taxon>
        <taxon>Actinoallomurus</taxon>
    </lineage>
</organism>
<dbReference type="GO" id="GO:0070967">
    <property type="term" value="F:coenzyme F420 binding"/>
    <property type="evidence" value="ECO:0007669"/>
    <property type="project" value="TreeGrafter"/>
</dbReference>